<sequence length="75" mass="8876">MWTGVIILGLCLAILIYFITKLKDAYENFWKFIKKSVISSYTLLSQAAYDRLRWTHGIKISKKRYSNHQKHKAII</sequence>
<comment type="caution">
    <text evidence="2">The sequence shown here is derived from an EMBL/GenBank/DDBJ whole genome shotgun (WGS) entry which is preliminary data.</text>
</comment>
<accession>A0AAU9JYZ9</accession>
<evidence type="ECO:0000313" key="2">
    <source>
        <dbReference type="EMBL" id="CAG9328647.1"/>
    </source>
</evidence>
<protein>
    <submittedName>
        <fullName evidence="2">Uncharacterized protein</fullName>
    </submittedName>
</protein>
<keyword evidence="1" id="KW-1133">Transmembrane helix</keyword>
<proteinExistence type="predicted"/>
<dbReference type="EMBL" id="CAJZBQ010000046">
    <property type="protein sequence ID" value="CAG9328647.1"/>
    <property type="molecule type" value="Genomic_DNA"/>
</dbReference>
<keyword evidence="3" id="KW-1185">Reference proteome</keyword>
<dbReference type="AlphaFoldDB" id="A0AAU9JYZ9"/>
<reference evidence="2" key="1">
    <citation type="submission" date="2021-09" db="EMBL/GenBank/DDBJ databases">
        <authorList>
            <consortium name="AG Swart"/>
            <person name="Singh M."/>
            <person name="Singh A."/>
            <person name="Seah K."/>
            <person name="Emmerich C."/>
        </authorList>
    </citation>
    <scope>NUCLEOTIDE SEQUENCE</scope>
    <source>
        <strain evidence="2">ATCC30299</strain>
    </source>
</reference>
<organism evidence="2 3">
    <name type="scientific">Blepharisma stoltei</name>
    <dbReference type="NCBI Taxonomy" id="1481888"/>
    <lineage>
        <taxon>Eukaryota</taxon>
        <taxon>Sar</taxon>
        <taxon>Alveolata</taxon>
        <taxon>Ciliophora</taxon>
        <taxon>Postciliodesmatophora</taxon>
        <taxon>Heterotrichea</taxon>
        <taxon>Heterotrichida</taxon>
        <taxon>Blepharismidae</taxon>
        <taxon>Blepharisma</taxon>
    </lineage>
</organism>
<feature type="transmembrane region" description="Helical" evidence="1">
    <location>
        <begin position="6"/>
        <end position="26"/>
    </location>
</feature>
<keyword evidence="1" id="KW-0472">Membrane</keyword>
<name>A0AAU9JYZ9_9CILI</name>
<keyword evidence="1" id="KW-0812">Transmembrane</keyword>
<gene>
    <name evidence="2" type="ORF">BSTOLATCC_MIC46640</name>
</gene>
<dbReference type="Proteomes" id="UP001162131">
    <property type="component" value="Unassembled WGS sequence"/>
</dbReference>
<evidence type="ECO:0000313" key="3">
    <source>
        <dbReference type="Proteomes" id="UP001162131"/>
    </source>
</evidence>
<evidence type="ECO:0000256" key="1">
    <source>
        <dbReference type="SAM" id="Phobius"/>
    </source>
</evidence>